<proteinExistence type="predicted"/>
<dbReference type="EMBL" id="LNRQ01000005">
    <property type="protein sequence ID" value="KZM93482.1"/>
    <property type="molecule type" value="Genomic_DNA"/>
</dbReference>
<gene>
    <name evidence="2" type="ORF">DCAR_016727</name>
    <name evidence="3" type="ORF">DCAR_0519125</name>
</gene>
<dbReference type="Gramene" id="KZM93482">
    <property type="protein sequence ID" value="KZM93482"/>
    <property type="gene ID" value="DCAR_016727"/>
</dbReference>
<name>A0A161ZYQ2_DAUCS</name>
<evidence type="ECO:0000313" key="3">
    <source>
        <dbReference type="EMBL" id="WOG99769.1"/>
    </source>
</evidence>
<dbReference type="EMBL" id="CP093347">
    <property type="protein sequence ID" value="WOG99769.1"/>
    <property type="molecule type" value="Genomic_DNA"/>
</dbReference>
<reference evidence="3" key="2">
    <citation type="submission" date="2022-03" db="EMBL/GenBank/DDBJ databases">
        <title>Draft title - Genomic analysis of global carrot germplasm unveils the trajectory of domestication and the origin of high carotenoid orange carrot.</title>
        <authorList>
            <person name="Iorizzo M."/>
            <person name="Ellison S."/>
            <person name="Senalik D."/>
            <person name="Macko-Podgorni A."/>
            <person name="Grzebelus D."/>
            <person name="Bostan H."/>
            <person name="Rolling W."/>
            <person name="Curaba J."/>
            <person name="Simon P."/>
        </authorList>
    </citation>
    <scope>NUCLEOTIDE SEQUENCE</scope>
    <source>
        <tissue evidence="3">Leaf</tissue>
    </source>
</reference>
<evidence type="ECO:0000313" key="2">
    <source>
        <dbReference type="EMBL" id="KZM93482.1"/>
    </source>
</evidence>
<dbReference type="AlphaFoldDB" id="A0A161ZYQ2"/>
<evidence type="ECO:0000313" key="4">
    <source>
        <dbReference type="Proteomes" id="UP000077755"/>
    </source>
</evidence>
<sequence>MFSQHGLHLVSRLNLFPPSTRHLKAALMSSSQLNHDDYDTGVKSEETDESYEHQDDDNGDAHGTCSLVHPGILLISTTELDTAGNIKGTRT</sequence>
<organism evidence="2">
    <name type="scientific">Daucus carota subsp. sativus</name>
    <name type="common">Carrot</name>
    <dbReference type="NCBI Taxonomy" id="79200"/>
    <lineage>
        <taxon>Eukaryota</taxon>
        <taxon>Viridiplantae</taxon>
        <taxon>Streptophyta</taxon>
        <taxon>Embryophyta</taxon>
        <taxon>Tracheophyta</taxon>
        <taxon>Spermatophyta</taxon>
        <taxon>Magnoliopsida</taxon>
        <taxon>eudicotyledons</taxon>
        <taxon>Gunneridae</taxon>
        <taxon>Pentapetalae</taxon>
        <taxon>asterids</taxon>
        <taxon>campanulids</taxon>
        <taxon>Apiales</taxon>
        <taxon>Apiaceae</taxon>
        <taxon>Apioideae</taxon>
        <taxon>Scandiceae</taxon>
        <taxon>Daucinae</taxon>
        <taxon>Daucus</taxon>
        <taxon>Daucus sect. Daucus</taxon>
    </lineage>
</organism>
<reference evidence="2" key="1">
    <citation type="journal article" date="2016" name="Nat. Genet.">
        <title>A high-quality carrot genome assembly provides new insights into carotenoid accumulation and asterid genome evolution.</title>
        <authorList>
            <person name="Iorizzo M."/>
            <person name="Ellison S."/>
            <person name="Senalik D."/>
            <person name="Zeng P."/>
            <person name="Satapoomin P."/>
            <person name="Huang J."/>
            <person name="Bowman M."/>
            <person name="Iovene M."/>
            <person name="Sanseverino W."/>
            <person name="Cavagnaro P."/>
            <person name="Yildiz M."/>
            <person name="Macko-Podgorni A."/>
            <person name="Moranska E."/>
            <person name="Grzebelus E."/>
            <person name="Grzebelus D."/>
            <person name="Ashrafi H."/>
            <person name="Zheng Z."/>
            <person name="Cheng S."/>
            <person name="Spooner D."/>
            <person name="Van Deynze A."/>
            <person name="Simon P."/>
        </authorList>
    </citation>
    <scope>NUCLEOTIDE SEQUENCE [LARGE SCALE GENOMIC DNA]</scope>
    <source>
        <tissue evidence="2">Leaf</tissue>
    </source>
</reference>
<feature type="compositionally biased region" description="Basic and acidic residues" evidence="1">
    <location>
        <begin position="34"/>
        <end position="53"/>
    </location>
</feature>
<evidence type="ECO:0000256" key="1">
    <source>
        <dbReference type="SAM" id="MobiDB-lite"/>
    </source>
</evidence>
<protein>
    <submittedName>
        <fullName evidence="2">Uncharacterized protein</fullName>
    </submittedName>
</protein>
<accession>A0A161ZYQ2</accession>
<keyword evidence="4" id="KW-1185">Reference proteome</keyword>
<dbReference type="Proteomes" id="UP000077755">
    <property type="component" value="Chromosome 5"/>
</dbReference>
<feature type="region of interest" description="Disordered" evidence="1">
    <location>
        <begin position="28"/>
        <end position="64"/>
    </location>
</feature>